<evidence type="ECO:0000256" key="1">
    <source>
        <dbReference type="SAM" id="MobiDB-lite"/>
    </source>
</evidence>
<proteinExistence type="predicted"/>
<protein>
    <submittedName>
        <fullName evidence="3">Uncharacterized protein</fullName>
    </submittedName>
</protein>
<feature type="signal peptide" evidence="2">
    <location>
        <begin position="1"/>
        <end position="24"/>
    </location>
</feature>
<keyword evidence="2" id="KW-0732">Signal</keyword>
<comment type="caution">
    <text evidence="3">The sequence shown here is derived from an EMBL/GenBank/DDBJ whole genome shotgun (WGS) entry which is preliminary data.</text>
</comment>
<reference evidence="3 4" key="1">
    <citation type="journal article" date="2018" name="Sci. Rep.">
        <title>Comparative analysis of the Pocillopora damicornis genome highlights role of immune system in coral evolution.</title>
        <authorList>
            <person name="Cunning R."/>
            <person name="Bay R.A."/>
            <person name="Gillette P."/>
            <person name="Baker A.C."/>
            <person name="Traylor-Knowles N."/>
        </authorList>
    </citation>
    <scope>NUCLEOTIDE SEQUENCE [LARGE SCALE GENOMIC DNA]</scope>
    <source>
        <strain evidence="3">RSMAS</strain>
        <tissue evidence="3">Whole animal</tissue>
    </source>
</reference>
<feature type="compositionally biased region" description="Polar residues" evidence="1">
    <location>
        <begin position="160"/>
        <end position="171"/>
    </location>
</feature>
<evidence type="ECO:0000313" key="3">
    <source>
        <dbReference type="EMBL" id="RMX48407.1"/>
    </source>
</evidence>
<gene>
    <name evidence="3" type="ORF">pdam_00010975</name>
</gene>
<keyword evidence="4" id="KW-1185">Reference proteome</keyword>
<dbReference type="OrthoDB" id="5964742at2759"/>
<feature type="chain" id="PRO_5018054444" evidence="2">
    <location>
        <begin position="25"/>
        <end position="287"/>
    </location>
</feature>
<feature type="region of interest" description="Disordered" evidence="1">
    <location>
        <begin position="152"/>
        <end position="171"/>
    </location>
</feature>
<dbReference type="EMBL" id="RCHS01002278">
    <property type="protein sequence ID" value="RMX48407.1"/>
    <property type="molecule type" value="Genomic_DNA"/>
</dbReference>
<dbReference type="OMA" id="PNYANIM"/>
<organism evidence="3 4">
    <name type="scientific">Pocillopora damicornis</name>
    <name type="common">Cauliflower coral</name>
    <name type="synonym">Millepora damicornis</name>
    <dbReference type="NCBI Taxonomy" id="46731"/>
    <lineage>
        <taxon>Eukaryota</taxon>
        <taxon>Metazoa</taxon>
        <taxon>Cnidaria</taxon>
        <taxon>Anthozoa</taxon>
        <taxon>Hexacorallia</taxon>
        <taxon>Scleractinia</taxon>
        <taxon>Astrocoeniina</taxon>
        <taxon>Pocilloporidae</taxon>
        <taxon>Pocillopora</taxon>
    </lineage>
</organism>
<sequence length="287" mass="32200">MMFSKAKRLFQILLCLYFTFLVNASTEATTLSADTTMTTTKGNLKVSIKIYSGLPDPEWQVVPSDPNYNKIEELLNTARAGGFVLNPFKDMPARLGFKGFTIQDTTKGIKDLEYIFGPHTAMLQQLLLKSMPSELLPGKIREDLSEKIRKEDLSAGVDQQEATSSDSPTATCKESGNLKITLLVFSGRPDPQWEVLPTDPNHDRIKQLLDSARDQGFIYPIRKMQSRLGFRGFLIQNTAKKNKDPELIVGPDTVQLQQILLQSLPEGTFSEDFRKKISEEIKLTPSP</sequence>
<dbReference type="AlphaFoldDB" id="A0A3M6U470"/>
<name>A0A3M6U470_POCDA</name>
<evidence type="ECO:0000313" key="4">
    <source>
        <dbReference type="Proteomes" id="UP000275408"/>
    </source>
</evidence>
<evidence type="ECO:0000256" key="2">
    <source>
        <dbReference type="SAM" id="SignalP"/>
    </source>
</evidence>
<accession>A0A3M6U470</accession>
<dbReference type="Proteomes" id="UP000275408">
    <property type="component" value="Unassembled WGS sequence"/>
</dbReference>